<evidence type="ECO:0000256" key="3">
    <source>
        <dbReference type="ARBA" id="ARBA00022603"/>
    </source>
</evidence>
<dbReference type="GO" id="GO:0043527">
    <property type="term" value="C:tRNA methyltransferase complex"/>
    <property type="evidence" value="ECO:0007669"/>
    <property type="project" value="TreeGrafter"/>
</dbReference>
<gene>
    <name evidence="9" type="primary">trmB</name>
    <name evidence="10" type="ORF">DW740_03190</name>
</gene>
<dbReference type="FunFam" id="3.40.50.150:FF:000035">
    <property type="entry name" value="tRNA (guanine-N(7)-)-methyltransferase"/>
    <property type="match status" value="1"/>
</dbReference>
<keyword evidence="5 9" id="KW-0949">S-adenosyl-L-methionine</keyword>
<evidence type="ECO:0000313" key="11">
    <source>
        <dbReference type="Proteomes" id="UP000283745"/>
    </source>
</evidence>
<feature type="binding site" evidence="9">
    <location>
        <position position="68"/>
    </location>
    <ligand>
        <name>S-adenosyl-L-methionine</name>
        <dbReference type="ChEBI" id="CHEBI:59789"/>
    </ligand>
</feature>
<dbReference type="NCBIfam" id="NF001080">
    <property type="entry name" value="PRK00121.2-2"/>
    <property type="match status" value="1"/>
</dbReference>
<feature type="binding site" evidence="9">
    <location>
        <position position="122"/>
    </location>
    <ligand>
        <name>S-adenosyl-L-methionine</name>
        <dbReference type="ChEBI" id="CHEBI:59789"/>
    </ligand>
</feature>
<comment type="function">
    <text evidence="2 9">Catalyzes the formation of N(7)-methylguanine at position 46 (m7G46) in tRNA.</text>
</comment>
<evidence type="ECO:0000256" key="9">
    <source>
        <dbReference type="HAMAP-Rule" id="MF_01057"/>
    </source>
</evidence>
<feature type="binding site" evidence="9">
    <location>
        <position position="43"/>
    </location>
    <ligand>
        <name>S-adenosyl-L-methionine</name>
        <dbReference type="ChEBI" id="CHEBI:59789"/>
    </ligand>
</feature>
<proteinExistence type="inferred from homology"/>
<evidence type="ECO:0000256" key="8">
    <source>
        <dbReference type="ARBA" id="ARBA00060767"/>
    </source>
</evidence>
<dbReference type="PANTHER" id="PTHR23417">
    <property type="entry name" value="3-DEOXY-D-MANNO-OCTULOSONIC-ACID TRANSFERASE/TRNA GUANINE-N 7 - -METHYLTRANSFERASE"/>
    <property type="match status" value="1"/>
</dbReference>
<dbReference type="PROSITE" id="PS51625">
    <property type="entry name" value="SAM_MT_TRMB"/>
    <property type="match status" value="1"/>
</dbReference>
<dbReference type="InterPro" id="IPR055361">
    <property type="entry name" value="tRNA_methyltr_TrmB_bact"/>
</dbReference>
<evidence type="ECO:0000256" key="6">
    <source>
        <dbReference type="ARBA" id="ARBA00022694"/>
    </source>
</evidence>
<comment type="caution">
    <text evidence="10">The sequence shown here is derived from an EMBL/GenBank/DDBJ whole genome shotgun (WGS) entry which is preliminary data.</text>
</comment>
<feature type="binding site" evidence="9">
    <location>
        <position position="158"/>
    </location>
    <ligand>
        <name>substrate</name>
    </ligand>
</feature>
<dbReference type="NCBIfam" id="TIGR00091">
    <property type="entry name" value="tRNA (guanosine(46)-N7)-methyltransferase TrmB"/>
    <property type="match status" value="1"/>
</dbReference>
<dbReference type="GO" id="GO:0008176">
    <property type="term" value="F:tRNA (guanine(46)-N7)-methyltransferase activity"/>
    <property type="evidence" value="ECO:0007669"/>
    <property type="project" value="UniProtKB-UniRule"/>
</dbReference>
<dbReference type="PANTHER" id="PTHR23417:SF14">
    <property type="entry name" value="PENTACOTRIPEPTIDE-REPEAT REGION OF PRORP DOMAIN-CONTAINING PROTEIN"/>
    <property type="match status" value="1"/>
</dbReference>
<evidence type="ECO:0000256" key="2">
    <source>
        <dbReference type="ARBA" id="ARBA00003015"/>
    </source>
</evidence>
<dbReference type="InterPro" id="IPR029063">
    <property type="entry name" value="SAM-dependent_MTases_sf"/>
</dbReference>
<reference evidence="10 11" key="1">
    <citation type="submission" date="2018-08" db="EMBL/GenBank/DDBJ databases">
        <title>A genome reference for cultivated species of the human gut microbiota.</title>
        <authorList>
            <person name="Zou Y."/>
            <person name="Xue W."/>
            <person name="Luo G."/>
        </authorList>
    </citation>
    <scope>NUCLEOTIDE SEQUENCE [LARGE SCALE GENOMIC DNA]</scope>
    <source>
        <strain evidence="10 11">AM28-23</strain>
    </source>
</reference>
<dbReference type="AlphaFoldDB" id="A0A414J9Z2"/>
<feature type="binding site" evidence="9">
    <location>
        <position position="126"/>
    </location>
    <ligand>
        <name>substrate</name>
    </ligand>
</feature>
<protein>
    <recommendedName>
        <fullName evidence="9">tRNA (guanine-N(7)-)-methyltransferase</fullName>
        <ecNumber evidence="9">2.1.1.33</ecNumber>
    </recommendedName>
    <alternativeName>
        <fullName evidence="9">tRNA (guanine(46)-N(7))-methyltransferase</fullName>
    </alternativeName>
    <alternativeName>
        <fullName evidence="9">tRNA(m7G46)-methyltransferase</fullName>
    </alternativeName>
</protein>
<feature type="binding site" evidence="9">
    <location>
        <position position="100"/>
    </location>
    <ligand>
        <name>S-adenosyl-L-methionine</name>
        <dbReference type="ChEBI" id="CHEBI:59789"/>
    </ligand>
</feature>
<dbReference type="Pfam" id="PF02390">
    <property type="entry name" value="Methyltransf_4"/>
    <property type="match status" value="1"/>
</dbReference>
<evidence type="ECO:0000256" key="4">
    <source>
        <dbReference type="ARBA" id="ARBA00022679"/>
    </source>
</evidence>
<comment type="catalytic activity">
    <reaction evidence="1 9">
        <text>guanosine(46) in tRNA + S-adenosyl-L-methionine = N(7)-methylguanosine(46) in tRNA + S-adenosyl-L-homocysteine</text>
        <dbReference type="Rhea" id="RHEA:42708"/>
        <dbReference type="Rhea" id="RHEA-COMP:10188"/>
        <dbReference type="Rhea" id="RHEA-COMP:10189"/>
        <dbReference type="ChEBI" id="CHEBI:57856"/>
        <dbReference type="ChEBI" id="CHEBI:59789"/>
        <dbReference type="ChEBI" id="CHEBI:74269"/>
        <dbReference type="ChEBI" id="CHEBI:74480"/>
        <dbReference type="EC" id="2.1.1.33"/>
    </reaction>
</comment>
<evidence type="ECO:0000313" key="10">
    <source>
        <dbReference type="EMBL" id="RHE41330.1"/>
    </source>
</evidence>
<dbReference type="Gene3D" id="3.40.50.150">
    <property type="entry name" value="Vaccinia Virus protein VP39"/>
    <property type="match status" value="1"/>
</dbReference>
<dbReference type="EC" id="2.1.1.33" evidence="9"/>
<evidence type="ECO:0000256" key="1">
    <source>
        <dbReference type="ARBA" id="ARBA00000142"/>
    </source>
</evidence>
<comment type="pathway">
    <text evidence="7 9">tRNA modification; N(7)-methylguanine-tRNA biosynthesis.</text>
</comment>
<name>A0A414J9Z2_9FIRM</name>
<keyword evidence="6 9" id="KW-0819">tRNA processing</keyword>
<dbReference type="EMBL" id="QSKF01000002">
    <property type="protein sequence ID" value="RHE41330.1"/>
    <property type="molecule type" value="Genomic_DNA"/>
</dbReference>
<dbReference type="RefSeq" id="WP_118040249.1">
    <property type="nucleotide sequence ID" value="NZ_CABJFK010000002.1"/>
</dbReference>
<sequence>MRLRNIPGAKDAITESPYVVQNPAECKGKWAQVFTQEQPIHIEVGMGKGRFLMDMAKLHPEINYIGIEMYDSVLLRALQKREKIEEAGEKLDNLKFMCVDARLLPEIFEKGEIQRIYLNFSDPWPKARHAKRRLTSREFLARYSQILPDGATVEFKTDNKGLFEFSLEEVNESEGWKLVAHTFDLHHQEDMMEGNVMTEYEEKFSSVGNPICKLIAVFHE</sequence>
<comment type="similarity">
    <text evidence="8 9">Belongs to the class I-like SAM-binding methyltransferase superfamily. TrmB family.</text>
</comment>
<dbReference type="Proteomes" id="UP000283745">
    <property type="component" value="Unassembled WGS sequence"/>
</dbReference>
<feature type="binding site" evidence="9">
    <location>
        <begin position="198"/>
        <end position="201"/>
    </location>
    <ligand>
        <name>substrate</name>
    </ligand>
</feature>
<organism evidence="10 11">
    <name type="scientific">Blautia obeum</name>
    <dbReference type="NCBI Taxonomy" id="40520"/>
    <lineage>
        <taxon>Bacteria</taxon>
        <taxon>Bacillati</taxon>
        <taxon>Bacillota</taxon>
        <taxon>Clostridia</taxon>
        <taxon>Lachnospirales</taxon>
        <taxon>Lachnospiraceae</taxon>
        <taxon>Blautia</taxon>
    </lineage>
</organism>
<dbReference type="SUPFAM" id="SSF53335">
    <property type="entry name" value="S-adenosyl-L-methionine-dependent methyltransferases"/>
    <property type="match status" value="1"/>
</dbReference>
<comment type="caution">
    <text evidence="9">Lacks conserved residue(s) required for the propagation of feature annotation.</text>
</comment>
<dbReference type="UniPathway" id="UPA00989"/>
<accession>A0A414J9Z2</accession>
<dbReference type="InterPro" id="IPR003358">
    <property type="entry name" value="tRNA_(Gua-N-7)_MeTrfase_Trmb"/>
</dbReference>
<keyword evidence="3 9" id="KW-0489">Methyltransferase</keyword>
<keyword evidence="4 9" id="KW-0808">Transferase</keyword>
<dbReference type="HAMAP" id="MF_01057">
    <property type="entry name" value="tRNA_methyltr_TrmB"/>
    <property type="match status" value="1"/>
</dbReference>
<evidence type="ECO:0000256" key="7">
    <source>
        <dbReference type="ARBA" id="ARBA00060552"/>
    </source>
</evidence>
<evidence type="ECO:0000256" key="5">
    <source>
        <dbReference type="ARBA" id="ARBA00022691"/>
    </source>
</evidence>